<comment type="cofactor">
    <cofactor evidence="16">
        <name>[2Fe-2S] cluster</name>
        <dbReference type="ChEBI" id="CHEBI:190135"/>
    </cofactor>
    <text evidence="16">Binds 2 [2Fe-2S] clusters.</text>
</comment>
<keyword evidence="11 16" id="KW-0408">Iron</keyword>
<dbReference type="SUPFAM" id="SSF47741">
    <property type="entry name" value="CO dehydrogenase ISP C-domain like"/>
    <property type="match status" value="1"/>
</dbReference>
<comment type="subunit">
    <text evidence="4">Homodimer.</text>
</comment>
<dbReference type="InterPro" id="IPR036318">
    <property type="entry name" value="FAD-bd_PCMH-like_sf"/>
</dbReference>
<evidence type="ECO:0000256" key="1">
    <source>
        <dbReference type="ARBA" id="ARBA00001974"/>
    </source>
</evidence>
<sequence>MDHITFTVNGEKQIVGSEVSSDTMLVDFLRERLELRGTKYMCREGGCGACVVAAKDGHRTFSVNSPTLAGGEVSPDSMLCQEGGCGACVVAARDGHRTFSVNSCLISVLQCQGWEITTVEGLGDRLRGYHPVQRTLAEYDGTQCGFCSVGWVMSMYSLLESNHYDLTEYEIEDAFGSNICRCTGYRPILDAFKSFAKDGPKPKDKNRSLSNEATEGPSTRNDTDLLRSNETNDTNKIDTQCNEINDIEDLKICKNKGANCRKSCKGKDDWCFVTKEDVEDKIVKKIKLKDHRVYYRVNEIQDIFDVLKEEGTESYMLVGGNTGKGAYHIFEYPRVLIDIGPVLELKKYYIDQNLVIGAGTTLTALMEIFLDISREHEEFAYLIKLYEHLNLVAHIPVRNVGTVAGNLMVKHRVPTFSSDVFLLMETIGATLTILDISGKVIETTPEKFLPMDMTSKLIVNLKIPPLSNNYHFVSFKIMPRAQNAHASVNSAFLYKFNPDDKETVVSARIVFGGISATFVHAKKTEEFVVGKQVFTNKILQEALKVLEAELDVKEIPGEFKPEFRKKLALGLFYKGLITIIPEKRLKPRYRSGIRDFRKTRPVSKSADVYDTNPIIWPITEPMPKVEALIQCAGEIKYVNDVPKQAREVHVAFVTSDVATGEILDIDPSPALKYPGVLAFFSAKDIPGKNTFMSTRIGLPIIVSPEEILADKTVKYYDQAIGLIVAESEAVAQRAALLVQVKYKTEKKPPLLLINQVRSEDPSRVSVFFILPARDRGTDVQRVIKNQTNIFSQYHFTMETISCVARPSDDGIEVIPSSHYPDNSQCVVSEALNIPQNRVTMRIGPQGGSYGSRLTRSSQVVAACSLVSHLMNRPARMVLSIQGNMRVIGKRFPCTRDFEVGVNSKGEIQYLQYNFYEDNGYVFSEAIIYLAINSVRNAYESRRWQYQMFNVLTDNASNSWCRAPGTLEAIAMTEYIMEQISYELDLDPLEVRMNNISKTDPVIQRIVEKLTKDSEYYKRKEEVKRFNKESRWKKRGLGVALLSWSSIILTDFQVFLTAYHGDGTVIVEHGGVEIGQGINTKVTQVVAFTLNISIDKVRVKTVKDIDVIPNSVQTGASTTSESVCYGAIKCCQLLLERLTPFRQNLNDASFEVLVQLAWKAGVNLQTSYHTSSNDSSAYRADGAAVAEVELDVLTGEHEVLRVDLIEDVGTSINPSSDIGQIEGAFIMGMGYWTTEHLIYDSQTGELLTDRTWYYHVPQAKDIPLDFRVQLLRNSNNPVGVLGAREPEDKSLQPVRPASDDVWCRDVDTDVVGEPATCVAIVVGFALHDAIAASREDTGYPRNKWFNVDGPYTIEANVLKADVGLNEFLYD</sequence>
<dbReference type="InterPro" id="IPR005107">
    <property type="entry name" value="CO_DH_flav_C"/>
</dbReference>
<dbReference type="Gene3D" id="3.90.1170.50">
    <property type="entry name" value="Aldehyde oxidase/xanthine dehydrogenase, a/b hammerhead"/>
    <property type="match status" value="1"/>
</dbReference>
<organism evidence="20 21">
    <name type="scientific">Plutella xylostella</name>
    <name type="common">Diamondback moth</name>
    <name type="synonym">Plutella maculipennis</name>
    <dbReference type="NCBI Taxonomy" id="51655"/>
    <lineage>
        <taxon>Eukaryota</taxon>
        <taxon>Metazoa</taxon>
        <taxon>Ecdysozoa</taxon>
        <taxon>Arthropoda</taxon>
        <taxon>Hexapoda</taxon>
        <taxon>Insecta</taxon>
        <taxon>Pterygota</taxon>
        <taxon>Neoptera</taxon>
        <taxon>Endopterygota</taxon>
        <taxon>Lepidoptera</taxon>
        <taxon>Glossata</taxon>
        <taxon>Ditrysia</taxon>
        <taxon>Yponomeutoidea</taxon>
        <taxon>Plutellidae</taxon>
        <taxon>Plutella</taxon>
    </lineage>
</organism>
<dbReference type="Gene3D" id="3.30.465.10">
    <property type="match status" value="1"/>
</dbReference>
<name>A0A8S4EN64_PLUXY</name>
<dbReference type="InterPro" id="IPR036856">
    <property type="entry name" value="Ald_Oxase/Xan_DH_a/b_sf"/>
</dbReference>
<keyword evidence="13" id="KW-0576">Peroxisome</keyword>
<dbReference type="InterPro" id="IPR036884">
    <property type="entry name" value="2Fe-2S-bd_dom_sf"/>
</dbReference>
<dbReference type="Pfam" id="PF00111">
    <property type="entry name" value="Fer2"/>
    <property type="match status" value="1"/>
</dbReference>
<evidence type="ECO:0000256" key="6">
    <source>
        <dbReference type="ARBA" id="ARBA00022630"/>
    </source>
</evidence>
<dbReference type="InterPro" id="IPR012675">
    <property type="entry name" value="Beta-grasp_dom_sf"/>
</dbReference>
<dbReference type="SUPFAM" id="SSF55447">
    <property type="entry name" value="CO dehydrogenase flavoprotein C-terminal domain-like"/>
    <property type="match status" value="1"/>
</dbReference>
<evidence type="ECO:0000256" key="2">
    <source>
        <dbReference type="ARBA" id="ARBA00004275"/>
    </source>
</evidence>
<keyword evidence="8 16" id="KW-0479">Metal-binding</keyword>
<evidence type="ECO:0000256" key="11">
    <source>
        <dbReference type="ARBA" id="ARBA00023004"/>
    </source>
</evidence>
<evidence type="ECO:0000256" key="17">
    <source>
        <dbReference type="SAM" id="MobiDB-lite"/>
    </source>
</evidence>
<accession>A0A8S4EN64</accession>
<comment type="caution">
    <text evidence="20">The sequence shown here is derived from an EMBL/GenBank/DDBJ whole genome shotgun (WGS) entry which is preliminary data.</text>
</comment>
<keyword evidence="9 15" id="KW-0274">FAD</keyword>
<dbReference type="PROSITE" id="PS00197">
    <property type="entry name" value="2FE2S_FER_1"/>
    <property type="match status" value="2"/>
</dbReference>
<keyword evidence="7 16" id="KW-0001">2Fe-2S</keyword>
<dbReference type="Proteomes" id="UP000653454">
    <property type="component" value="Unassembled WGS sequence"/>
</dbReference>
<dbReference type="Gene3D" id="3.30.390.50">
    <property type="entry name" value="CO dehydrogenase flavoprotein, C-terminal domain"/>
    <property type="match status" value="1"/>
</dbReference>
<dbReference type="Pfam" id="PF01799">
    <property type="entry name" value="Fer2_2"/>
    <property type="match status" value="1"/>
</dbReference>
<dbReference type="FunFam" id="3.30.390.50:FF:000003">
    <property type="entry name" value="Aldehyde oxidase1"/>
    <property type="match status" value="1"/>
</dbReference>
<dbReference type="Pfam" id="PF20256">
    <property type="entry name" value="MoCoBD_2"/>
    <property type="match status" value="1"/>
</dbReference>
<feature type="compositionally biased region" description="Polar residues" evidence="17">
    <location>
        <begin position="208"/>
        <end position="220"/>
    </location>
</feature>
<evidence type="ECO:0000256" key="12">
    <source>
        <dbReference type="ARBA" id="ARBA00023014"/>
    </source>
</evidence>
<evidence type="ECO:0000313" key="21">
    <source>
        <dbReference type="Proteomes" id="UP000653454"/>
    </source>
</evidence>
<feature type="binding site" evidence="16">
    <location>
        <position position="144"/>
    </location>
    <ligand>
        <name>[2Fe-2S] cluster</name>
        <dbReference type="ChEBI" id="CHEBI:190135"/>
        <label>2</label>
    </ligand>
</feature>
<dbReference type="InterPro" id="IPR002888">
    <property type="entry name" value="2Fe-2S-bd"/>
</dbReference>
<gene>
    <name evidence="20" type="ORF">PLXY2_LOCUS5982</name>
</gene>
<feature type="binding site" evidence="16">
    <location>
        <position position="47"/>
    </location>
    <ligand>
        <name>[2Fe-2S] cluster</name>
        <dbReference type="ChEBI" id="CHEBI:190135"/>
        <label>1</label>
    </ligand>
</feature>
<feature type="binding site" evidence="16">
    <location>
        <position position="961"/>
    </location>
    <ligand>
        <name>Mo-molybdopterin</name>
        <dbReference type="ChEBI" id="CHEBI:71302"/>
    </ligand>
    <ligandPart>
        <name>Mo</name>
        <dbReference type="ChEBI" id="CHEBI:28685"/>
    </ligandPart>
</feature>
<dbReference type="GO" id="GO:0005506">
    <property type="term" value="F:iron ion binding"/>
    <property type="evidence" value="ECO:0007669"/>
    <property type="project" value="InterPro"/>
</dbReference>
<dbReference type="PROSITE" id="PS51387">
    <property type="entry name" value="FAD_PCMH"/>
    <property type="match status" value="1"/>
</dbReference>
<evidence type="ECO:0000256" key="15">
    <source>
        <dbReference type="PIRSR" id="PIRSR000127-2"/>
    </source>
</evidence>
<feature type="domain" description="FAD-binding PCMH-type" evidence="19">
    <location>
        <begin position="286"/>
        <end position="468"/>
    </location>
</feature>
<dbReference type="SUPFAM" id="SSF54292">
    <property type="entry name" value="2Fe-2S ferredoxin-like"/>
    <property type="match status" value="2"/>
</dbReference>
<keyword evidence="5 16" id="KW-0500">Molybdenum</keyword>
<dbReference type="GO" id="GO:0051537">
    <property type="term" value="F:2 iron, 2 sulfur cluster binding"/>
    <property type="evidence" value="ECO:0007669"/>
    <property type="project" value="UniProtKB-KW"/>
</dbReference>
<dbReference type="EMBL" id="CAJHNJ030000018">
    <property type="protein sequence ID" value="CAG9116367.1"/>
    <property type="molecule type" value="Genomic_DNA"/>
</dbReference>
<keyword evidence="12 16" id="KW-0411">Iron-sulfur</keyword>
<dbReference type="PIRSF" id="PIRSF000127">
    <property type="entry name" value="Xanthine_DH"/>
    <property type="match status" value="1"/>
</dbReference>
<evidence type="ECO:0000256" key="7">
    <source>
        <dbReference type="ARBA" id="ARBA00022714"/>
    </source>
</evidence>
<dbReference type="InterPro" id="IPR001041">
    <property type="entry name" value="2Fe-2S_ferredoxin-type"/>
</dbReference>
<feature type="binding site" evidence="16">
    <location>
        <position position="180"/>
    </location>
    <ligand>
        <name>[2Fe-2S] cluster</name>
        <dbReference type="ChEBI" id="CHEBI:190135"/>
        <label>2</label>
    </ligand>
</feature>
<feature type="binding site" evidence="16">
    <location>
        <position position="50"/>
    </location>
    <ligand>
        <name>[2Fe-2S] cluster</name>
        <dbReference type="ChEBI" id="CHEBI:190135"/>
        <label>1</label>
    </ligand>
</feature>
<dbReference type="PROSITE" id="PS51085">
    <property type="entry name" value="2FE2S_FER_2"/>
    <property type="match status" value="1"/>
</dbReference>
<dbReference type="GO" id="GO:0071949">
    <property type="term" value="F:FAD binding"/>
    <property type="evidence" value="ECO:0007669"/>
    <property type="project" value="InterPro"/>
</dbReference>
<evidence type="ECO:0000256" key="4">
    <source>
        <dbReference type="ARBA" id="ARBA00011738"/>
    </source>
</evidence>
<keyword evidence="10" id="KW-0560">Oxidoreductase</keyword>
<dbReference type="Pfam" id="PF02738">
    <property type="entry name" value="MoCoBD_1"/>
    <property type="match status" value="1"/>
</dbReference>
<keyword evidence="6" id="KW-0285">Flavoprotein</keyword>
<feature type="region of interest" description="Disordered" evidence="17">
    <location>
        <begin position="197"/>
        <end position="232"/>
    </location>
</feature>
<comment type="cofactor">
    <cofactor evidence="16">
        <name>Mo-molybdopterin</name>
        <dbReference type="ChEBI" id="CHEBI:71302"/>
    </cofactor>
    <text evidence="16">Binds 1 Mo-molybdopterin (Mo-MPT) cofactor per subunit.</text>
</comment>
<dbReference type="Pfam" id="PF01315">
    <property type="entry name" value="Ald_Xan_dh_C"/>
    <property type="match status" value="1"/>
</dbReference>
<dbReference type="SMART" id="SM01008">
    <property type="entry name" value="Ald_Xan_dh_C"/>
    <property type="match status" value="1"/>
</dbReference>
<feature type="active site" description="Proton acceptor" evidence="14">
    <location>
        <position position="1312"/>
    </location>
</feature>
<evidence type="ECO:0000259" key="19">
    <source>
        <dbReference type="PROSITE" id="PS51387"/>
    </source>
</evidence>
<feature type="binding site" evidence="16">
    <location>
        <position position="104"/>
    </location>
    <ligand>
        <name>[2Fe-2S] cluster</name>
        <dbReference type="ChEBI" id="CHEBI:190135"/>
        <label>1</label>
    </ligand>
</feature>
<dbReference type="InterPro" id="IPR008274">
    <property type="entry name" value="AldOxase/xan_DH_MoCoBD1"/>
</dbReference>
<dbReference type="InterPro" id="IPR000674">
    <property type="entry name" value="Ald_Oxase/Xan_DH_a/b"/>
</dbReference>
<evidence type="ECO:0000256" key="13">
    <source>
        <dbReference type="ARBA" id="ARBA00023140"/>
    </source>
</evidence>
<evidence type="ECO:0000259" key="18">
    <source>
        <dbReference type="PROSITE" id="PS51085"/>
    </source>
</evidence>
<dbReference type="InterPro" id="IPR016208">
    <property type="entry name" value="Ald_Oxase/xanthine_DH-like"/>
</dbReference>
<comment type="subcellular location">
    <subcellularLocation>
        <location evidence="2">Peroxisome</location>
    </subcellularLocation>
</comment>
<reference evidence="20" key="1">
    <citation type="submission" date="2020-11" db="EMBL/GenBank/DDBJ databases">
        <authorList>
            <person name="Whiteford S."/>
        </authorList>
    </citation>
    <scope>NUCLEOTIDE SEQUENCE</scope>
</reference>
<comment type="cofactor">
    <cofactor evidence="1 15">
        <name>FAD</name>
        <dbReference type="ChEBI" id="CHEBI:57692"/>
    </cofactor>
</comment>
<dbReference type="Gene3D" id="1.10.150.120">
    <property type="entry name" value="[2Fe-2S]-binding domain"/>
    <property type="match status" value="1"/>
</dbReference>
<dbReference type="CDD" id="cd00207">
    <property type="entry name" value="fer2"/>
    <property type="match status" value="1"/>
</dbReference>
<evidence type="ECO:0000256" key="8">
    <source>
        <dbReference type="ARBA" id="ARBA00022723"/>
    </source>
</evidence>
<dbReference type="SUPFAM" id="SSF54665">
    <property type="entry name" value="CO dehydrogenase molybdoprotein N-domain-like"/>
    <property type="match status" value="1"/>
</dbReference>
<evidence type="ECO:0000256" key="14">
    <source>
        <dbReference type="PIRSR" id="PIRSR000127-1"/>
    </source>
</evidence>
<proteinExistence type="inferred from homology"/>
<dbReference type="SUPFAM" id="SSF56176">
    <property type="entry name" value="FAD-binding/transporter-associated domain-like"/>
    <property type="match status" value="1"/>
</dbReference>
<evidence type="ECO:0000256" key="9">
    <source>
        <dbReference type="ARBA" id="ARBA00022827"/>
    </source>
</evidence>
<dbReference type="InterPro" id="IPR036010">
    <property type="entry name" value="2Fe-2S_ferredoxin-like_sf"/>
</dbReference>
<dbReference type="GO" id="GO:0005777">
    <property type="term" value="C:peroxisome"/>
    <property type="evidence" value="ECO:0007669"/>
    <property type="project" value="UniProtKB-SubCell"/>
</dbReference>
<dbReference type="PANTHER" id="PTHR11908">
    <property type="entry name" value="XANTHINE DEHYDROGENASE"/>
    <property type="match status" value="1"/>
</dbReference>
<evidence type="ECO:0000256" key="16">
    <source>
        <dbReference type="PIRSR" id="PIRSR000127-3"/>
    </source>
</evidence>
<feature type="binding site" evidence="16">
    <location>
        <position position="182"/>
    </location>
    <ligand>
        <name>[2Fe-2S] cluster</name>
        <dbReference type="ChEBI" id="CHEBI:190135"/>
        <label>2</label>
    </ligand>
</feature>
<feature type="binding site" evidence="15">
    <location>
        <position position="476"/>
    </location>
    <ligand>
        <name>FAD</name>
        <dbReference type="ChEBI" id="CHEBI:57692"/>
    </ligand>
</feature>
<evidence type="ECO:0000256" key="3">
    <source>
        <dbReference type="ARBA" id="ARBA00006849"/>
    </source>
</evidence>
<feature type="domain" description="2Fe-2S ferredoxin-type" evidence="18">
    <location>
        <begin position="2"/>
        <end position="122"/>
    </location>
</feature>
<dbReference type="InterPro" id="IPR036683">
    <property type="entry name" value="CO_DH_flav_C_dom_sf"/>
</dbReference>
<evidence type="ECO:0000256" key="5">
    <source>
        <dbReference type="ARBA" id="ARBA00022505"/>
    </source>
</evidence>
<dbReference type="SMART" id="SM01092">
    <property type="entry name" value="CO_deh_flav_C"/>
    <property type="match status" value="1"/>
</dbReference>
<dbReference type="InterPro" id="IPR037165">
    <property type="entry name" value="AldOxase/xan_DH_Mopterin-bd_sf"/>
</dbReference>
<dbReference type="InterPro" id="IPR002346">
    <property type="entry name" value="Mopterin_DH_FAD-bd"/>
</dbReference>
<dbReference type="InterPro" id="IPR016166">
    <property type="entry name" value="FAD-bd_PCMH"/>
</dbReference>
<dbReference type="Pfam" id="PF03450">
    <property type="entry name" value="CO_deh_flav_C"/>
    <property type="match status" value="1"/>
</dbReference>
<dbReference type="InterPro" id="IPR046867">
    <property type="entry name" value="AldOxase/xan_DH_MoCoBD2"/>
</dbReference>
<dbReference type="InterPro" id="IPR006058">
    <property type="entry name" value="2Fe2S_fd_BS"/>
</dbReference>
<dbReference type="Pfam" id="PF00941">
    <property type="entry name" value="FAD_binding_5"/>
    <property type="match status" value="1"/>
</dbReference>
<feature type="compositionally biased region" description="Basic and acidic residues" evidence="17">
    <location>
        <begin position="197"/>
        <end position="207"/>
    </location>
</feature>
<dbReference type="Gene3D" id="3.10.20.30">
    <property type="match status" value="2"/>
</dbReference>
<protein>
    <submittedName>
        <fullName evidence="20">(diamondback moth) hypothetical protein</fullName>
    </submittedName>
</protein>
<feature type="binding site" evidence="16">
    <location>
        <position position="147"/>
    </location>
    <ligand>
        <name>[2Fe-2S] cluster</name>
        <dbReference type="ChEBI" id="CHEBI:190135"/>
        <label>2</label>
    </ligand>
</feature>
<keyword evidence="21" id="KW-1185">Reference proteome</keyword>
<dbReference type="GO" id="GO:0016491">
    <property type="term" value="F:oxidoreductase activity"/>
    <property type="evidence" value="ECO:0007669"/>
    <property type="project" value="UniProtKB-KW"/>
</dbReference>
<dbReference type="InterPro" id="IPR016169">
    <property type="entry name" value="FAD-bd_PCMH_sub2"/>
</dbReference>
<dbReference type="PANTHER" id="PTHR11908:SF132">
    <property type="entry name" value="ALDEHYDE OXIDASE 1-RELATED"/>
    <property type="match status" value="1"/>
</dbReference>
<evidence type="ECO:0000256" key="10">
    <source>
        <dbReference type="ARBA" id="ARBA00023002"/>
    </source>
</evidence>
<comment type="similarity">
    <text evidence="3">Belongs to the xanthine dehydrogenase family.</text>
</comment>
<feature type="binding site" evidence="16">
    <location>
        <position position="1115"/>
    </location>
    <ligand>
        <name>Mo-molybdopterin</name>
        <dbReference type="ChEBI" id="CHEBI:71302"/>
    </ligand>
    <ligandPart>
        <name>Mo</name>
        <dbReference type="ChEBI" id="CHEBI:28685"/>
    </ligandPart>
</feature>
<dbReference type="SUPFAM" id="SSF56003">
    <property type="entry name" value="Molybdenum cofactor-binding domain"/>
    <property type="match status" value="1"/>
</dbReference>
<dbReference type="Gene3D" id="3.30.365.10">
    <property type="entry name" value="Aldehyde oxidase/xanthine dehydrogenase, molybdopterin binding domain"/>
    <property type="match status" value="4"/>
</dbReference>
<feature type="binding site" evidence="16">
    <location>
        <position position="42"/>
    </location>
    <ligand>
        <name>[2Fe-2S] cluster</name>
        <dbReference type="ChEBI" id="CHEBI:190135"/>
        <label>1</label>
    </ligand>
</feature>
<evidence type="ECO:0000313" key="20">
    <source>
        <dbReference type="EMBL" id="CAG9116367.1"/>
    </source>
</evidence>